<dbReference type="GO" id="GO:0016491">
    <property type="term" value="F:oxidoreductase activity"/>
    <property type="evidence" value="ECO:0007669"/>
    <property type="project" value="InterPro"/>
</dbReference>
<dbReference type="AlphaFoldDB" id="A0A1H8UZF7"/>
<dbReference type="InterPro" id="IPR013785">
    <property type="entry name" value="Aldolase_TIM"/>
</dbReference>
<reference evidence="2 3" key="1">
    <citation type="submission" date="2016-10" db="EMBL/GenBank/DDBJ databases">
        <authorList>
            <person name="de Groot N.N."/>
        </authorList>
    </citation>
    <scope>NUCLEOTIDE SEQUENCE [LARGE SCALE GENOMIC DNA]</scope>
    <source>
        <strain evidence="2 3">CGMCC 1.6291</strain>
    </source>
</reference>
<dbReference type="GO" id="GO:0005829">
    <property type="term" value="C:cytosol"/>
    <property type="evidence" value="ECO:0007669"/>
    <property type="project" value="TreeGrafter"/>
</dbReference>
<dbReference type="EMBL" id="FOEG01000009">
    <property type="protein sequence ID" value="SEP08531.1"/>
    <property type="molecule type" value="Genomic_DNA"/>
</dbReference>
<dbReference type="InterPro" id="IPR001155">
    <property type="entry name" value="OxRdtase_FMN_N"/>
</dbReference>
<dbReference type="OrthoDB" id="8523426at2"/>
<dbReference type="STRING" id="406100.SAMN04488052_10910"/>
<evidence type="ECO:0000313" key="2">
    <source>
        <dbReference type="EMBL" id="SEP08531.1"/>
    </source>
</evidence>
<organism evidence="2 3">
    <name type="scientific">Aquisalimonas asiatica</name>
    <dbReference type="NCBI Taxonomy" id="406100"/>
    <lineage>
        <taxon>Bacteria</taxon>
        <taxon>Pseudomonadati</taxon>
        <taxon>Pseudomonadota</taxon>
        <taxon>Gammaproteobacteria</taxon>
        <taxon>Chromatiales</taxon>
        <taxon>Ectothiorhodospiraceae</taxon>
        <taxon>Aquisalimonas</taxon>
    </lineage>
</organism>
<dbReference type="InterPro" id="IPR045247">
    <property type="entry name" value="Oye-like"/>
</dbReference>
<name>A0A1H8UZF7_9GAMM</name>
<dbReference type="Gene3D" id="3.20.20.70">
    <property type="entry name" value="Aldolase class I"/>
    <property type="match status" value="1"/>
</dbReference>
<dbReference type="CDD" id="cd04747">
    <property type="entry name" value="OYE_like_5_FMN"/>
    <property type="match status" value="1"/>
</dbReference>
<feature type="domain" description="NADH:flavin oxidoreductase/NADH oxidase N-terminal" evidence="1">
    <location>
        <begin position="8"/>
        <end position="357"/>
    </location>
</feature>
<gene>
    <name evidence="2" type="ORF">SAMN04488052_10910</name>
</gene>
<dbReference type="SUPFAM" id="SSF51395">
    <property type="entry name" value="FMN-linked oxidoreductases"/>
    <property type="match status" value="1"/>
</dbReference>
<dbReference type="GO" id="GO:0010181">
    <property type="term" value="F:FMN binding"/>
    <property type="evidence" value="ECO:0007669"/>
    <property type="project" value="InterPro"/>
</dbReference>
<dbReference type="PANTHER" id="PTHR22893:SF55">
    <property type="entry name" value="OXIDOREDUCTASE-RELATED"/>
    <property type="match status" value="1"/>
</dbReference>
<dbReference type="PANTHER" id="PTHR22893">
    <property type="entry name" value="NADH OXIDOREDUCTASE-RELATED"/>
    <property type="match status" value="1"/>
</dbReference>
<evidence type="ECO:0000259" key="1">
    <source>
        <dbReference type="Pfam" id="PF00724"/>
    </source>
</evidence>
<protein>
    <submittedName>
        <fullName evidence="2">2,4-dienoyl-CoA reductase</fullName>
    </submittedName>
</protein>
<dbReference type="Pfam" id="PF00724">
    <property type="entry name" value="Oxidored_FMN"/>
    <property type="match status" value="1"/>
</dbReference>
<proteinExistence type="predicted"/>
<evidence type="ECO:0000313" key="3">
    <source>
        <dbReference type="Proteomes" id="UP000199657"/>
    </source>
</evidence>
<accession>A0A1H8UZF7</accession>
<dbReference type="Proteomes" id="UP000199657">
    <property type="component" value="Unassembled WGS sequence"/>
</dbReference>
<keyword evidence="3" id="KW-1185">Reference proteome</keyword>
<dbReference type="RefSeq" id="WP_091645438.1">
    <property type="nucleotide sequence ID" value="NZ_FOEG01000009.1"/>
</dbReference>
<dbReference type="FunFam" id="3.20.20.70:FF:000262">
    <property type="entry name" value="NADH:flavin oxidoreductase"/>
    <property type="match status" value="1"/>
</dbReference>
<sequence>MSSNVGPLFEPYQVKSLKLRNRVAMAPMTRNFSPGNVPNDDVVAYYRRRAAGEVGLLITEGTTVNHKAANGYPDVPFFHGEAALGGWKKVADAVHEEGGEIFPQLWHVGAVRREGTEPDPSVPGYSPSGLFAPGKPNGKAMTKEDIQDVVKAFADAAADAEALGFDGVEVHGAHGYLIDQFFWEGTNQRDDEYGGSMANRQRFAIEIIEAIRARVSPDFPVMLRFSQWKMQDYNARLAHTPEELEQWLKPLVAAGVDIFHASTRRFWEPEFEGSDLNLAGWVKKLTGMPTMSVGSVGLTEDFISGTMASKQEQVEQSGIDELVGRMTNDEFDLIAVGRALLQDPEWLLKVKEGRADQVEPFARKSLKALY</sequence>